<comment type="caution">
    <text evidence="1">The sequence shown here is derived from an EMBL/GenBank/DDBJ whole genome shotgun (WGS) entry which is preliminary data.</text>
</comment>
<proteinExistence type="predicted"/>
<protein>
    <submittedName>
        <fullName evidence="1">Uncharacterized protein</fullName>
    </submittedName>
</protein>
<name>A0A0F9C9D6_9ZZZZ</name>
<evidence type="ECO:0000313" key="1">
    <source>
        <dbReference type="EMBL" id="KKK98969.1"/>
    </source>
</evidence>
<sequence>MDRSRDLIIWLMTPSVSTNDAVLHGAAHISSHQGHLFTKLWAQTLCTRRYEPNDQGRFGSWFNLFDLNVALFAVIQNYFKSNPQSEGAAL</sequence>
<dbReference type="EMBL" id="LAZR01045392">
    <property type="protein sequence ID" value="KKK98969.1"/>
    <property type="molecule type" value="Genomic_DNA"/>
</dbReference>
<reference evidence="1" key="1">
    <citation type="journal article" date="2015" name="Nature">
        <title>Complex archaea that bridge the gap between prokaryotes and eukaryotes.</title>
        <authorList>
            <person name="Spang A."/>
            <person name="Saw J.H."/>
            <person name="Jorgensen S.L."/>
            <person name="Zaremba-Niedzwiedzka K."/>
            <person name="Martijn J."/>
            <person name="Lind A.E."/>
            <person name="van Eijk R."/>
            <person name="Schleper C."/>
            <person name="Guy L."/>
            <person name="Ettema T.J."/>
        </authorList>
    </citation>
    <scope>NUCLEOTIDE SEQUENCE</scope>
</reference>
<accession>A0A0F9C9D6</accession>
<organism evidence="1">
    <name type="scientific">marine sediment metagenome</name>
    <dbReference type="NCBI Taxonomy" id="412755"/>
    <lineage>
        <taxon>unclassified sequences</taxon>
        <taxon>metagenomes</taxon>
        <taxon>ecological metagenomes</taxon>
    </lineage>
</organism>
<gene>
    <name evidence="1" type="ORF">LCGC14_2637450</name>
</gene>
<dbReference type="AlphaFoldDB" id="A0A0F9C9D6"/>